<evidence type="ECO:0000313" key="2">
    <source>
        <dbReference type="Proteomes" id="UP000462621"/>
    </source>
</evidence>
<reference evidence="1 2" key="1">
    <citation type="submission" date="2019-10" db="EMBL/GenBank/DDBJ databases">
        <title>Vibrio sp. nov. isolated from a shrimp pond.</title>
        <authorList>
            <person name="Gomez-Gil B."/>
            <person name="Enciso-Ibarra J."/>
            <person name="Enciso-Ibarra K."/>
            <person name="Bolan-Mejia C."/>
        </authorList>
    </citation>
    <scope>NUCLEOTIDE SEQUENCE [LARGE SCALE GENOMIC DNA]</scope>
    <source>
        <strain evidence="1 2">CAIM 722</strain>
    </source>
</reference>
<protein>
    <submittedName>
        <fullName evidence="1">Uncharacterized protein</fullName>
    </submittedName>
</protein>
<proteinExistence type="predicted"/>
<comment type="caution">
    <text evidence="1">The sequence shown here is derived from an EMBL/GenBank/DDBJ whole genome shotgun (WGS) entry which is preliminary data.</text>
</comment>
<dbReference type="EMBL" id="WEKT01000010">
    <property type="protein sequence ID" value="MZI93091.1"/>
    <property type="molecule type" value="Genomic_DNA"/>
</dbReference>
<sequence length="104" mass="12026">MVDLKKIKEWVLNNKQVGKVFSYEKGGELCWSSVAIQKYEGIIKVYIDEILESQMDSENYLREEILKFSTIEEAIDYLSNESQVRIEDLCPCKGQKIFNPALGN</sequence>
<gene>
    <name evidence="1" type="ORF">F9817_07755</name>
</gene>
<dbReference type="AlphaFoldDB" id="A0A7X4LK75"/>
<dbReference type="Proteomes" id="UP000462621">
    <property type="component" value="Unassembled WGS sequence"/>
</dbReference>
<name>A0A7X4LK75_9VIBR</name>
<evidence type="ECO:0000313" key="1">
    <source>
        <dbReference type="EMBL" id="MZI93091.1"/>
    </source>
</evidence>
<organism evidence="1 2">
    <name type="scientific">Vibrio eleionomae</name>
    <dbReference type="NCBI Taxonomy" id="2653505"/>
    <lineage>
        <taxon>Bacteria</taxon>
        <taxon>Pseudomonadati</taxon>
        <taxon>Pseudomonadota</taxon>
        <taxon>Gammaproteobacteria</taxon>
        <taxon>Vibrionales</taxon>
        <taxon>Vibrionaceae</taxon>
        <taxon>Vibrio</taxon>
    </lineage>
</organism>
<accession>A0A7X4LK75</accession>
<dbReference type="RefSeq" id="WP_161154392.1">
    <property type="nucleotide sequence ID" value="NZ_WEKT01000010.1"/>
</dbReference>
<keyword evidence="2" id="KW-1185">Reference proteome</keyword>